<dbReference type="GO" id="GO:0005737">
    <property type="term" value="C:cytoplasm"/>
    <property type="evidence" value="ECO:0007669"/>
    <property type="project" value="TreeGrafter"/>
</dbReference>
<reference evidence="4" key="1">
    <citation type="submission" date="2019-10" db="EMBL/GenBank/DDBJ databases">
        <title>Streptomyces sp. nov., a novel actinobacterium isolated from alkaline environment.</title>
        <authorList>
            <person name="Golinska P."/>
        </authorList>
    </citation>
    <scope>NUCLEOTIDE SEQUENCE [LARGE SCALE GENOMIC DNA]</scope>
    <source>
        <strain evidence="4">DSM 42118</strain>
    </source>
</reference>
<feature type="domain" description="Condensation" evidence="2">
    <location>
        <begin position="66"/>
        <end position="481"/>
    </location>
</feature>
<evidence type="ECO:0000313" key="4">
    <source>
        <dbReference type="Proteomes" id="UP000538929"/>
    </source>
</evidence>
<accession>A0A7W3T9E6</accession>
<dbReference type="PANTHER" id="PTHR45527">
    <property type="entry name" value="NONRIBOSOMAL PEPTIDE SYNTHETASE"/>
    <property type="match status" value="1"/>
</dbReference>
<gene>
    <name evidence="3" type="ORF">FNQ90_00210</name>
</gene>
<dbReference type="GO" id="GO:0043041">
    <property type="term" value="P:amino acid activation for nonribosomal peptide biosynthetic process"/>
    <property type="evidence" value="ECO:0007669"/>
    <property type="project" value="TreeGrafter"/>
</dbReference>
<name>A0A7W3T9E6_9ACTN</name>
<dbReference type="InterPro" id="IPR023213">
    <property type="entry name" value="CAT-like_dom_sf"/>
</dbReference>
<proteinExistence type="predicted"/>
<dbReference type="GO" id="GO:0044550">
    <property type="term" value="P:secondary metabolite biosynthetic process"/>
    <property type="evidence" value="ECO:0007669"/>
    <property type="project" value="TreeGrafter"/>
</dbReference>
<dbReference type="InterPro" id="IPR001242">
    <property type="entry name" value="Condensation_dom"/>
</dbReference>
<feature type="region of interest" description="Disordered" evidence="1">
    <location>
        <begin position="1"/>
        <end position="37"/>
    </location>
</feature>
<evidence type="ECO:0000259" key="2">
    <source>
        <dbReference type="Pfam" id="PF00668"/>
    </source>
</evidence>
<dbReference type="GO" id="GO:0003824">
    <property type="term" value="F:catalytic activity"/>
    <property type="evidence" value="ECO:0007669"/>
    <property type="project" value="InterPro"/>
</dbReference>
<dbReference type="PANTHER" id="PTHR45527:SF1">
    <property type="entry name" value="FATTY ACID SYNTHASE"/>
    <property type="match status" value="1"/>
</dbReference>
<dbReference type="GO" id="GO:0031177">
    <property type="term" value="F:phosphopantetheine binding"/>
    <property type="evidence" value="ECO:0007669"/>
    <property type="project" value="TreeGrafter"/>
</dbReference>
<dbReference type="Gene3D" id="3.30.559.30">
    <property type="entry name" value="Nonribosomal peptide synthetase, condensation domain"/>
    <property type="match status" value="1"/>
</dbReference>
<dbReference type="SUPFAM" id="SSF52777">
    <property type="entry name" value="CoA-dependent acyltransferases"/>
    <property type="match status" value="2"/>
</dbReference>
<dbReference type="AlphaFoldDB" id="A0A7W3T9E6"/>
<organism evidence="3 4">
    <name type="scientific">Streptomyces alkaliphilus</name>
    <dbReference type="NCBI Taxonomy" id="1472722"/>
    <lineage>
        <taxon>Bacteria</taxon>
        <taxon>Bacillati</taxon>
        <taxon>Actinomycetota</taxon>
        <taxon>Actinomycetes</taxon>
        <taxon>Kitasatosporales</taxon>
        <taxon>Streptomycetaceae</taxon>
        <taxon>Streptomyces</taxon>
    </lineage>
</organism>
<dbReference type="GO" id="GO:0008610">
    <property type="term" value="P:lipid biosynthetic process"/>
    <property type="evidence" value="ECO:0007669"/>
    <property type="project" value="UniProtKB-ARBA"/>
</dbReference>
<protein>
    <recommendedName>
        <fullName evidence="2">Condensation domain-containing protein</fullName>
    </recommendedName>
</protein>
<comment type="caution">
    <text evidence="3">The sequence shown here is derived from an EMBL/GenBank/DDBJ whole genome shotgun (WGS) entry which is preliminary data.</text>
</comment>
<dbReference type="Proteomes" id="UP000538929">
    <property type="component" value="Unassembled WGS sequence"/>
</dbReference>
<dbReference type="CDD" id="cd19531">
    <property type="entry name" value="LCL_NRPS-like"/>
    <property type="match status" value="1"/>
</dbReference>
<feature type="non-terminal residue" evidence="3">
    <location>
        <position position="497"/>
    </location>
</feature>
<keyword evidence="4" id="KW-1185">Reference proteome</keyword>
<evidence type="ECO:0000256" key="1">
    <source>
        <dbReference type="SAM" id="MobiDB-lite"/>
    </source>
</evidence>
<evidence type="ECO:0000313" key="3">
    <source>
        <dbReference type="EMBL" id="MBB0242567.1"/>
    </source>
</evidence>
<dbReference type="Pfam" id="PF00668">
    <property type="entry name" value="Condensation"/>
    <property type="match status" value="1"/>
</dbReference>
<dbReference type="Gene3D" id="3.30.559.10">
    <property type="entry name" value="Chloramphenicol acetyltransferase-like domain"/>
    <property type="match status" value="1"/>
</dbReference>
<sequence length="497" mass="53878">MVGGWRGPHGRRGSCEEPAPPAPRLTPPTVTRRRILPVSESPRFSADLGRSLLARWRAGKPRPTEAGVNPVQLGLRLFEEIHPGTAANILRFEAEVSGHVDTALLSTVLDELALRHAVLRTTFPPHDRTACVVDPEARPDLTVVDLTHLEASVGRRTALARANARAIEPMDLGTGPLWRVTVWKLSDTTSRLQVLAHHIVADGWSLGVFLDELSTRYAGQPLAPAFPLPPVEATPSREDLATWRKRLAGAPPLSLPTDRPRPGTRRFRSAHADVAIGADLLRRVRRLAHREDVTPFMVLLSALHLALSRTAGHSDITVGSPMAMRERHRAPGAIGPLATMLALRTDTTSARTLRDLLHAIRDTCLDAYTRSHVPFEAVVEQAGRSGASLFDVLFVLQPEIPGIRLGDLSVRPLAMAPATIRNDCELYLWQSKDGITGFLGYDTDLFSAETASLLADRFLAALTAITDDPSCEVRDVGVLSVGECVRLGGVSVSSVGV</sequence>
<dbReference type="EMBL" id="VKHT01000002">
    <property type="protein sequence ID" value="MBB0242567.1"/>
    <property type="molecule type" value="Genomic_DNA"/>
</dbReference>